<sequence>MLAEVSLDELLAQLASYPYSTNLRLLVLLKAKQSNHPDFEAHLSAFASSTFDRSQLYHLLTALEQREESSSDVLELIELEELELSPLESSFNEEIPSRLNELPEPQTETNRFPVTEIKPIFLEPFDEEPLFPEVSPGVARTARWVRLAEAYTSLFPSMFKSPRPEDPAHFLTELRYQPQTTLNERLRKLRHLTVHRPDSTKGNGLEDVAVVSETLAALLVRQEQYQSAIQMYRRLTLLYPEKKPIFAGLIKELKEKL</sequence>
<keyword evidence="2" id="KW-1185">Reference proteome</keyword>
<dbReference type="Proteomes" id="UP000237662">
    <property type="component" value="Unassembled WGS sequence"/>
</dbReference>
<accession>A0A2S6I7V9</accession>
<reference evidence="1 2" key="1">
    <citation type="submission" date="2018-02" db="EMBL/GenBank/DDBJ databases">
        <title>Genomic Encyclopedia of Archaeal and Bacterial Type Strains, Phase II (KMG-II): from individual species to whole genera.</title>
        <authorList>
            <person name="Goeker M."/>
        </authorList>
    </citation>
    <scope>NUCLEOTIDE SEQUENCE [LARGE SCALE GENOMIC DNA]</scope>
    <source>
        <strain evidence="1 2">DSM 29526</strain>
    </source>
</reference>
<comment type="caution">
    <text evidence="1">The sequence shown here is derived from an EMBL/GenBank/DDBJ whole genome shotgun (WGS) entry which is preliminary data.</text>
</comment>
<organism evidence="1 2">
    <name type="scientific">Neolewinella xylanilytica</name>
    <dbReference type="NCBI Taxonomy" id="1514080"/>
    <lineage>
        <taxon>Bacteria</taxon>
        <taxon>Pseudomonadati</taxon>
        <taxon>Bacteroidota</taxon>
        <taxon>Saprospiria</taxon>
        <taxon>Saprospirales</taxon>
        <taxon>Lewinellaceae</taxon>
        <taxon>Neolewinella</taxon>
    </lineage>
</organism>
<protein>
    <recommendedName>
        <fullName evidence="3">Tetratricopeptide repeat protein</fullName>
    </recommendedName>
</protein>
<name>A0A2S6I7V9_9BACT</name>
<evidence type="ECO:0008006" key="3">
    <source>
        <dbReference type="Google" id="ProtNLM"/>
    </source>
</evidence>
<gene>
    <name evidence="1" type="ORF">CLV84_0491</name>
</gene>
<evidence type="ECO:0000313" key="2">
    <source>
        <dbReference type="Proteomes" id="UP000237662"/>
    </source>
</evidence>
<dbReference type="EMBL" id="PTJC01000005">
    <property type="protein sequence ID" value="PPK87548.1"/>
    <property type="molecule type" value="Genomic_DNA"/>
</dbReference>
<evidence type="ECO:0000313" key="1">
    <source>
        <dbReference type="EMBL" id="PPK87548.1"/>
    </source>
</evidence>
<dbReference type="AlphaFoldDB" id="A0A2S6I7V9"/>
<proteinExistence type="predicted"/>